<feature type="domain" description="CDT1 Geminin-binding" evidence="2">
    <location>
        <begin position="144"/>
        <end position="233"/>
    </location>
</feature>
<accession>B0WNQ8</accession>
<dbReference type="GO" id="GO:0000076">
    <property type="term" value="P:DNA replication checkpoint signaling"/>
    <property type="evidence" value="ECO:0007669"/>
    <property type="project" value="TreeGrafter"/>
</dbReference>
<dbReference type="STRING" id="7176.B0WNQ8"/>
<dbReference type="EnsemblMetazoa" id="CPIJ008600-RA">
    <property type="protein sequence ID" value="CPIJ008600-PA"/>
    <property type="gene ID" value="CPIJ008600"/>
</dbReference>
<dbReference type="VEuPathDB" id="VectorBase:CPIJ008600"/>
<keyword evidence="5" id="KW-1185">Reference proteome</keyword>
<dbReference type="InParanoid" id="B0WNQ8"/>
<dbReference type="SMART" id="SM01075">
    <property type="entry name" value="CDT1"/>
    <property type="match status" value="1"/>
</dbReference>
<dbReference type="Pfam" id="PF08839">
    <property type="entry name" value="CDT1"/>
    <property type="match status" value="1"/>
</dbReference>
<dbReference type="AlphaFoldDB" id="B0WNQ8"/>
<dbReference type="PANTHER" id="PTHR28637:SF1">
    <property type="entry name" value="DNA REPLICATION FACTOR CDT1"/>
    <property type="match status" value="1"/>
</dbReference>
<dbReference type="Proteomes" id="UP000002320">
    <property type="component" value="Unassembled WGS sequence"/>
</dbReference>
<dbReference type="EMBL" id="DS232014">
    <property type="protein sequence ID" value="EDS31899.1"/>
    <property type="molecule type" value="Genomic_DNA"/>
</dbReference>
<dbReference type="PANTHER" id="PTHR28637">
    <property type="entry name" value="DNA REPLICATION FACTOR CDT1"/>
    <property type="match status" value="1"/>
</dbReference>
<dbReference type="GO" id="GO:0003677">
    <property type="term" value="F:DNA binding"/>
    <property type="evidence" value="ECO:0007669"/>
    <property type="project" value="InterPro"/>
</dbReference>
<dbReference type="InterPro" id="IPR045173">
    <property type="entry name" value="Cdt1"/>
</dbReference>
<dbReference type="GO" id="GO:0005634">
    <property type="term" value="C:nucleus"/>
    <property type="evidence" value="ECO:0007669"/>
    <property type="project" value="TreeGrafter"/>
</dbReference>
<dbReference type="HOGENOM" id="CLU_807124_0_0_1"/>
<proteinExistence type="predicted"/>
<dbReference type="VEuPathDB" id="VectorBase:CQUJHB015581"/>
<dbReference type="KEGG" id="cqu:CpipJ_CPIJ008600"/>
<gene>
    <name evidence="4" type="primary">6041031</name>
    <name evidence="3" type="ORF">CpipJ_CPIJ008600</name>
</gene>
<dbReference type="InterPro" id="IPR036390">
    <property type="entry name" value="WH_DNA-bd_sf"/>
</dbReference>
<dbReference type="GO" id="GO:0000278">
    <property type="term" value="P:mitotic cell cycle"/>
    <property type="evidence" value="ECO:0007669"/>
    <property type="project" value="TreeGrafter"/>
</dbReference>
<dbReference type="SUPFAM" id="SSF46785">
    <property type="entry name" value="Winged helix' DNA-binding domain"/>
    <property type="match status" value="1"/>
</dbReference>
<dbReference type="GO" id="GO:0070182">
    <property type="term" value="F:DNA polymerase binding"/>
    <property type="evidence" value="ECO:0007669"/>
    <property type="project" value="TreeGrafter"/>
</dbReference>
<sequence length="344" mass="39175">MKTPTKVAPVPAPVAGPSVSEMSMDQIKAKLSRSAKLTEDFAKQAAEWVRQTQDDKDRMENVRLETRKKPVPPSPGTATRNLKKFRTLEVEVPKQFASPTQMLRSTPTKANHSSLMSPQKSAVTLKRLATLMSPIKPPSKVTPLLYKYRYLGELFKCIDTVCAMFHNRKKQITFRKLKPPVQRMARKNFYEKLLLAKAKDAHETFLLALDLPMRIAKEKPTCWTPQMPLSLPPNVERFFSAKDVLSTGRNPFNFRIQHLFQPFVPHHFLLLICPINLEAHLPVQELQILREQTGTNQREPYSGDTSHHRIAVNHVHSTRRPGYSGAIVRTSSQSIKRFSGVPVR</sequence>
<evidence type="ECO:0000259" key="2">
    <source>
        <dbReference type="SMART" id="SM01075"/>
    </source>
</evidence>
<dbReference type="InterPro" id="IPR014939">
    <property type="entry name" value="CDT1_Gemini-bd-like"/>
</dbReference>
<reference evidence="3" key="1">
    <citation type="submission" date="2007-03" db="EMBL/GenBank/DDBJ databases">
        <title>Annotation of Culex pipiens quinquefasciatus.</title>
        <authorList>
            <consortium name="The Broad Institute Genome Sequencing Platform"/>
            <person name="Atkinson P.W."/>
            <person name="Hemingway J."/>
            <person name="Christensen B.M."/>
            <person name="Higgs S."/>
            <person name="Kodira C."/>
            <person name="Hannick L."/>
            <person name="Megy K."/>
            <person name="O'Leary S."/>
            <person name="Pearson M."/>
            <person name="Haas B.J."/>
            <person name="Mauceli E."/>
            <person name="Wortman J.R."/>
            <person name="Lee N.H."/>
            <person name="Guigo R."/>
            <person name="Stanke M."/>
            <person name="Alvarado L."/>
            <person name="Amedeo P."/>
            <person name="Antoine C.H."/>
            <person name="Arensburger P."/>
            <person name="Bidwell S.L."/>
            <person name="Crawford M."/>
            <person name="Camaro F."/>
            <person name="Devon K."/>
            <person name="Engels R."/>
            <person name="Hammond M."/>
            <person name="Howarth C."/>
            <person name="Koehrsen M."/>
            <person name="Lawson D."/>
            <person name="Montgomery P."/>
            <person name="Nene V."/>
            <person name="Nusbaum C."/>
            <person name="Puiu D."/>
            <person name="Romero-Severson J."/>
            <person name="Severson D.W."/>
            <person name="Shumway M."/>
            <person name="Sisk P."/>
            <person name="Stolte C."/>
            <person name="Zeng Q."/>
            <person name="Eisenstadt E."/>
            <person name="Fraser-Liggett C."/>
            <person name="Strausberg R."/>
            <person name="Galagan J."/>
            <person name="Birren B."/>
            <person name="Collins F.H."/>
        </authorList>
    </citation>
    <scope>NUCLEOTIDE SEQUENCE [LARGE SCALE GENOMIC DNA]</scope>
    <source>
        <strain evidence="3">JHB</strain>
    </source>
</reference>
<reference evidence="4" key="2">
    <citation type="submission" date="2021-02" db="UniProtKB">
        <authorList>
            <consortium name="EnsemblMetazoa"/>
        </authorList>
    </citation>
    <scope>IDENTIFICATION</scope>
    <source>
        <strain evidence="4">JHB</strain>
    </source>
</reference>
<evidence type="ECO:0000313" key="4">
    <source>
        <dbReference type="EnsemblMetazoa" id="CPIJ008600-PA"/>
    </source>
</evidence>
<dbReference type="OrthoDB" id="341730at2759"/>
<evidence type="ECO:0000313" key="3">
    <source>
        <dbReference type="EMBL" id="EDS31899.1"/>
    </source>
</evidence>
<dbReference type="eggNOG" id="KOG4762">
    <property type="taxonomic scope" value="Eukaryota"/>
</dbReference>
<dbReference type="GO" id="GO:0030174">
    <property type="term" value="P:regulation of DNA-templated DNA replication initiation"/>
    <property type="evidence" value="ECO:0007669"/>
    <property type="project" value="InterPro"/>
</dbReference>
<evidence type="ECO:0000313" key="5">
    <source>
        <dbReference type="Proteomes" id="UP000002320"/>
    </source>
</evidence>
<name>B0WNQ8_CULQU</name>
<protein>
    <submittedName>
        <fullName evidence="3 4">DNA replication factor</fullName>
    </submittedName>
</protein>
<evidence type="ECO:0000256" key="1">
    <source>
        <dbReference type="SAM" id="MobiDB-lite"/>
    </source>
</evidence>
<feature type="region of interest" description="Disordered" evidence="1">
    <location>
        <begin position="1"/>
        <end position="21"/>
    </location>
</feature>
<dbReference type="GO" id="GO:0071163">
    <property type="term" value="P:DNA replication preinitiation complex assembly"/>
    <property type="evidence" value="ECO:0007669"/>
    <property type="project" value="InterPro"/>
</dbReference>
<organism>
    <name type="scientific">Culex quinquefasciatus</name>
    <name type="common">Southern house mosquito</name>
    <name type="synonym">Culex pungens</name>
    <dbReference type="NCBI Taxonomy" id="7176"/>
    <lineage>
        <taxon>Eukaryota</taxon>
        <taxon>Metazoa</taxon>
        <taxon>Ecdysozoa</taxon>
        <taxon>Arthropoda</taxon>
        <taxon>Hexapoda</taxon>
        <taxon>Insecta</taxon>
        <taxon>Pterygota</taxon>
        <taxon>Neoptera</taxon>
        <taxon>Endopterygota</taxon>
        <taxon>Diptera</taxon>
        <taxon>Nematocera</taxon>
        <taxon>Culicoidea</taxon>
        <taxon>Culicidae</taxon>
        <taxon>Culicinae</taxon>
        <taxon>Culicini</taxon>
        <taxon>Culex</taxon>
        <taxon>Culex</taxon>
    </lineage>
</organism>